<dbReference type="KEGG" id="ppi:YSA_10224"/>
<accession>I3V3J3</accession>
<proteinExistence type="predicted"/>
<protein>
    <recommendedName>
        <fullName evidence="3">NERD domain-containing protein</fullName>
    </recommendedName>
</protein>
<dbReference type="Proteomes" id="UP000005268">
    <property type="component" value="Chromosome"/>
</dbReference>
<gene>
    <name evidence="1" type="ORF">YSA_10224</name>
</gene>
<evidence type="ECO:0008006" key="3">
    <source>
        <dbReference type="Google" id="ProtNLM"/>
    </source>
</evidence>
<name>I3V3J3_PSEPU</name>
<dbReference type="HOGENOM" id="CLU_026088_0_0_6"/>
<evidence type="ECO:0000313" key="2">
    <source>
        <dbReference type="Proteomes" id="UP000005268"/>
    </source>
</evidence>
<dbReference type="PATRIC" id="fig|231023.4.peg.4910"/>
<sequence length="679" mass="76712">MLYSVIMNQGVSMTFAKRVRDNQVARPNQRSFNLAEWKAAFELDGMDQASKNLYEAGVWFFRAFSTIRGELSFAADKKISRNDKLLAFVSHANLNAIGYQLSIADIVRKSRAQNPAQRSASHILPSVHDRDGVAHSLDQIAQSDIDGLQLPLRMILSQKPSHAKEAQSRTASQSDIAVDYAIGTFYKIIEDLWEECLWNNYVFTESAEGVKLSPARPSDANWKWITLSRRSAVHHASSLHHHSMFEQARRSNSHAALGIPRPIVAVTAVDGNYTFVLAADETIGERSRESYVLMQEALQPYYAELARFQSPRLAGGTIIDVIKCWTVLQSLVALLKKGSHVSNNPQTPTQALAELTTPRIPRGALIEAIRDSLCVTADISHKLLEFFTYSPSAAQRHEENELWTQPLIALNDSELLVLFTPSLGTTQRNVDIWIRQLGAKFDTRGLSFENYLRDVLNYTISASPIKRDVALMPHALKFNLPGDVEEEPLFEDIDIVLRIGNVVVIGEAKCFLQPVDPDEVFKHREKIIEAQTQLQRKTDYIQKYRKQFREECARRDFRLPEDFKIQPLILLNGQTHCGIPYAGTPIVDIMILATFLRGVLRHNIVVTKANGVESADAYPLYSDIIEAQTLLEAYLMSPPQLQRYTTALVERQVIYRDIVKALEPVTYDYFEVDLSRILG</sequence>
<dbReference type="EMBL" id="CP003588">
    <property type="protein sequence ID" value="AFK72314.1"/>
    <property type="molecule type" value="Genomic_DNA"/>
</dbReference>
<evidence type="ECO:0000313" key="1">
    <source>
        <dbReference type="EMBL" id="AFK72314.1"/>
    </source>
</evidence>
<reference evidence="1 2" key="1">
    <citation type="journal article" date="2012" name="J. Bacteriol.">
        <title>Complete Genome Sequence of the Naphthalene-Degrading Pseudomonas putida Strain ND6.</title>
        <authorList>
            <person name="Li S."/>
            <person name="Zhao H."/>
            <person name="Li Y."/>
            <person name="Niu S."/>
            <person name="Cai B."/>
        </authorList>
    </citation>
    <scope>NUCLEOTIDE SEQUENCE [LARGE SCALE GENOMIC DNA]</scope>
    <source>
        <strain evidence="1 2">ND6</strain>
    </source>
</reference>
<organism evidence="1 2">
    <name type="scientific">Pseudomonas putida ND6</name>
    <dbReference type="NCBI Taxonomy" id="231023"/>
    <lineage>
        <taxon>Bacteria</taxon>
        <taxon>Pseudomonadati</taxon>
        <taxon>Pseudomonadota</taxon>
        <taxon>Gammaproteobacteria</taxon>
        <taxon>Pseudomonadales</taxon>
        <taxon>Pseudomonadaceae</taxon>
        <taxon>Pseudomonas</taxon>
    </lineage>
</organism>
<dbReference type="AlphaFoldDB" id="I3V3J3"/>